<keyword evidence="8" id="KW-1133">Transmembrane helix</keyword>
<name>A0A2I0AN41_9ASPA</name>
<keyword evidence="5" id="KW-0812">Transmembrane</keyword>
<dbReference type="InterPro" id="IPR036286">
    <property type="entry name" value="LexA/Signal_pep-like_sf"/>
</dbReference>
<evidence type="ECO:0000256" key="2">
    <source>
        <dbReference type="ARBA" id="ARBA00007066"/>
    </source>
</evidence>
<feature type="active site" evidence="11">
    <location>
        <position position="81"/>
    </location>
</feature>
<keyword evidence="9" id="KW-0496">Mitochondrion</keyword>
<dbReference type="AlphaFoldDB" id="A0A2I0AN41"/>
<evidence type="ECO:0000256" key="7">
    <source>
        <dbReference type="ARBA" id="ARBA00022801"/>
    </source>
</evidence>
<evidence type="ECO:0000313" key="13">
    <source>
        <dbReference type="EMBL" id="PKA56971.1"/>
    </source>
</evidence>
<evidence type="ECO:0000259" key="12">
    <source>
        <dbReference type="Pfam" id="PF10502"/>
    </source>
</evidence>
<evidence type="ECO:0000256" key="4">
    <source>
        <dbReference type="ARBA" id="ARBA00022670"/>
    </source>
</evidence>
<dbReference type="PANTHER" id="PTHR46041:SF2">
    <property type="entry name" value="MITOCHONDRIAL INNER MEMBRANE PROTEASE SUBUNIT 2"/>
    <property type="match status" value="1"/>
</dbReference>
<keyword evidence="6" id="KW-0999">Mitochondrion inner membrane</keyword>
<keyword evidence="7 13" id="KW-0378">Hydrolase</keyword>
<evidence type="ECO:0000256" key="8">
    <source>
        <dbReference type="ARBA" id="ARBA00022989"/>
    </source>
</evidence>
<dbReference type="InterPro" id="IPR019533">
    <property type="entry name" value="Peptidase_S26"/>
</dbReference>
<evidence type="ECO:0000313" key="14">
    <source>
        <dbReference type="Proteomes" id="UP000236161"/>
    </source>
</evidence>
<dbReference type="EMBL" id="KZ451969">
    <property type="protein sequence ID" value="PKA56971.1"/>
    <property type="molecule type" value="Genomic_DNA"/>
</dbReference>
<proteinExistence type="inferred from homology"/>
<comment type="similarity">
    <text evidence="2">Belongs to the peptidase S26 family. IMP2 subfamily.</text>
</comment>
<dbReference type="PROSITE" id="PS00760">
    <property type="entry name" value="SPASE_I_2"/>
    <property type="match status" value="1"/>
</dbReference>
<evidence type="ECO:0000256" key="11">
    <source>
        <dbReference type="PIRSR" id="PIRSR600223-1"/>
    </source>
</evidence>
<evidence type="ECO:0000256" key="6">
    <source>
        <dbReference type="ARBA" id="ARBA00022792"/>
    </source>
</evidence>
<feature type="domain" description="Peptidase S26" evidence="12">
    <location>
        <begin position="10"/>
        <end position="100"/>
    </location>
</feature>
<dbReference type="GO" id="GO:0004252">
    <property type="term" value="F:serine-type endopeptidase activity"/>
    <property type="evidence" value="ECO:0007669"/>
    <property type="project" value="InterPro"/>
</dbReference>
<evidence type="ECO:0000256" key="10">
    <source>
        <dbReference type="ARBA" id="ARBA00023136"/>
    </source>
</evidence>
<dbReference type="FunFam" id="2.10.109.10:FF:000005">
    <property type="entry name" value="Mitochondrial inner membrane protease subunit"/>
    <property type="match status" value="1"/>
</dbReference>
<dbReference type="PRINTS" id="PR00727">
    <property type="entry name" value="LEADERPTASE"/>
</dbReference>
<accession>A0A2I0AN41</accession>
<dbReference type="GO" id="GO:0042720">
    <property type="term" value="C:mitochondrial inner membrane peptidase complex"/>
    <property type="evidence" value="ECO:0007669"/>
    <property type="project" value="InterPro"/>
</dbReference>
<keyword evidence="4" id="KW-0645">Protease</keyword>
<feature type="active site" evidence="11">
    <location>
        <position position="28"/>
    </location>
</feature>
<dbReference type="OrthoDB" id="9996127at2759"/>
<dbReference type="SUPFAM" id="SSF51306">
    <property type="entry name" value="LexA/Signal peptidase"/>
    <property type="match status" value="1"/>
</dbReference>
<dbReference type="CDD" id="cd06530">
    <property type="entry name" value="S26_SPase_I"/>
    <property type="match status" value="1"/>
</dbReference>
<dbReference type="InterPro" id="IPR000223">
    <property type="entry name" value="Pept_S26A_signal_pept_1"/>
</dbReference>
<dbReference type="GO" id="GO:0006627">
    <property type="term" value="P:protein processing involved in protein targeting to mitochondrion"/>
    <property type="evidence" value="ECO:0007669"/>
    <property type="project" value="InterPro"/>
</dbReference>
<comment type="subcellular location">
    <subcellularLocation>
        <location evidence="1">Mitochondrion inner membrane</location>
        <topology evidence="1">Single-pass membrane protein</topology>
    </subcellularLocation>
</comment>
<dbReference type="PANTHER" id="PTHR46041">
    <property type="entry name" value="MITOCHONDRIAL INNER MEMBRANE PROTEASE SUBUNIT 2"/>
    <property type="match status" value="1"/>
</dbReference>
<gene>
    <name evidence="13" type="primary">PLSP1</name>
    <name evidence="13" type="ORF">AXF42_Ash002275</name>
</gene>
<dbReference type="Pfam" id="PF10502">
    <property type="entry name" value="Peptidase_S26"/>
    <property type="match status" value="1"/>
</dbReference>
<sequence>MRNCATSALFCITISDRYGTVSHIQGSSMHPTLAGCSATFPGYLRGDVALVEKFCLKNYKFSHGDVVIFHSPNNFKQIFVKRLLALPGDLIQVSSDVVIIPEGHCWVEGDNSTHSYDSRSFGPIPLGLIRGRVTHVVWPPQRIGKVERKMPAGRIPPY</sequence>
<dbReference type="Gene3D" id="2.10.109.10">
    <property type="entry name" value="Umud Fragment, subunit A"/>
    <property type="match status" value="1"/>
</dbReference>
<dbReference type="GO" id="GO:0006465">
    <property type="term" value="P:signal peptide processing"/>
    <property type="evidence" value="ECO:0007669"/>
    <property type="project" value="InterPro"/>
</dbReference>
<evidence type="ECO:0000256" key="1">
    <source>
        <dbReference type="ARBA" id="ARBA00004434"/>
    </source>
</evidence>
<reference evidence="13 14" key="1">
    <citation type="journal article" date="2017" name="Nature">
        <title>The Apostasia genome and the evolution of orchids.</title>
        <authorList>
            <person name="Zhang G.Q."/>
            <person name="Liu K.W."/>
            <person name="Li Z."/>
            <person name="Lohaus R."/>
            <person name="Hsiao Y.Y."/>
            <person name="Niu S.C."/>
            <person name="Wang J.Y."/>
            <person name="Lin Y.C."/>
            <person name="Xu Q."/>
            <person name="Chen L.J."/>
            <person name="Yoshida K."/>
            <person name="Fujiwara S."/>
            <person name="Wang Z.W."/>
            <person name="Zhang Y.Q."/>
            <person name="Mitsuda N."/>
            <person name="Wang M."/>
            <person name="Liu G.H."/>
            <person name="Pecoraro L."/>
            <person name="Huang H.X."/>
            <person name="Xiao X.J."/>
            <person name="Lin M."/>
            <person name="Wu X.Y."/>
            <person name="Wu W.L."/>
            <person name="Chen Y.Y."/>
            <person name="Chang S.B."/>
            <person name="Sakamoto S."/>
            <person name="Ohme-Takagi M."/>
            <person name="Yagi M."/>
            <person name="Zeng S.J."/>
            <person name="Shen C.Y."/>
            <person name="Yeh C.M."/>
            <person name="Luo Y.B."/>
            <person name="Tsai W.C."/>
            <person name="Van de Peer Y."/>
            <person name="Liu Z.J."/>
        </authorList>
    </citation>
    <scope>NUCLEOTIDE SEQUENCE [LARGE SCALE GENOMIC DNA]</scope>
    <source>
        <strain evidence="14">cv. Shenzhen</strain>
        <tissue evidence="13">Stem</tissue>
    </source>
</reference>
<keyword evidence="14" id="KW-1185">Reference proteome</keyword>
<protein>
    <recommendedName>
        <fullName evidence="3">Mitochondrial inner membrane protease subunit 2</fullName>
    </recommendedName>
</protein>
<dbReference type="InterPro" id="IPR019757">
    <property type="entry name" value="Pept_S26A_signal_pept_1_Lys-AS"/>
</dbReference>
<dbReference type="STRING" id="1088818.A0A2I0AN41"/>
<evidence type="ECO:0000256" key="5">
    <source>
        <dbReference type="ARBA" id="ARBA00022692"/>
    </source>
</evidence>
<organism evidence="13 14">
    <name type="scientific">Apostasia shenzhenica</name>
    <dbReference type="NCBI Taxonomy" id="1088818"/>
    <lineage>
        <taxon>Eukaryota</taxon>
        <taxon>Viridiplantae</taxon>
        <taxon>Streptophyta</taxon>
        <taxon>Embryophyta</taxon>
        <taxon>Tracheophyta</taxon>
        <taxon>Spermatophyta</taxon>
        <taxon>Magnoliopsida</taxon>
        <taxon>Liliopsida</taxon>
        <taxon>Asparagales</taxon>
        <taxon>Orchidaceae</taxon>
        <taxon>Apostasioideae</taxon>
        <taxon>Apostasia</taxon>
    </lineage>
</organism>
<evidence type="ECO:0000256" key="3">
    <source>
        <dbReference type="ARBA" id="ARBA00013650"/>
    </source>
</evidence>
<keyword evidence="10" id="KW-0472">Membrane</keyword>
<dbReference type="Proteomes" id="UP000236161">
    <property type="component" value="Unassembled WGS sequence"/>
</dbReference>
<dbReference type="NCBIfam" id="TIGR02227">
    <property type="entry name" value="sigpep_I_bact"/>
    <property type="match status" value="1"/>
</dbReference>
<dbReference type="InterPro" id="IPR037730">
    <property type="entry name" value="IMP2"/>
</dbReference>
<evidence type="ECO:0000256" key="9">
    <source>
        <dbReference type="ARBA" id="ARBA00023128"/>
    </source>
</evidence>